<dbReference type="OrthoDB" id="5575062at2759"/>
<dbReference type="Gene3D" id="3.30.70.1620">
    <property type="match status" value="1"/>
</dbReference>
<dbReference type="InterPro" id="IPR024704">
    <property type="entry name" value="SMC"/>
</dbReference>
<evidence type="ECO:0000256" key="11">
    <source>
        <dbReference type="PIRNR" id="PIRNR005719"/>
    </source>
</evidence>
<dbReference type="GO" id="GO:0005634">
    <property type="term" value="C:nucleus"/>
    <property type="evidence" value="ECO:0007669"/>
    <property type="project" value="UniProtKB-SubCell"/>
</dbReference>
<feature type="compositionally biased region" description="Polar residues" evidence="13">
    <location>
        <begin position="25"/>
        <end position="39"/>
    </location>
</feature>
<reference evidence="15 16" key="2">
    <citation type="journal article" date="2012" name="Open Biol.">
        <title>Characteristics of nucleosomes and linker DNA regions on the genome of the basidiomycete Mixia osmundae revealed by mono- and dinucleosome mapping.</title>
        <authorList>
            <person name="Nishida H."/>
            <person name="Kondo S."/>
            <person name="Matsumoto T."/>
            <person name="Suzuki Y."/>
            <person name="Yoshikawa H."/>
            <person name="Taylor T.D."/>
            <person name="Sugiyama J."/>
        </authorList>
    </citation>
    <scope>NUCLEOTIDE SEQUENCE [LARGE SCALE GENOMIC DNA]</scope>
    <source>
        <strain evidence="16">CBS 9802 / IAM 14324 / JCM 22182 / KY 12970</strain>
    </source>
</reference>
<feature type="coiled-coil region" evidence="12">
    <location>
        <begin position="410"/>
        <end position="444"/>
    </location>
</feature>
<dbReference type="eggNOG" id="KOG0996">
    <property type="taxonomic scope" value="Eukaryota"/>
</dbReference>
<dbReference type="GO" id="GO:0005524">
    <property type="term" value="F:ATP binding"/>
    <property type="evidence" value="ECO:0007669"/>
    <property type="project" value="UniProtKB-KW"/>
</dbReference>
<dbReference type="SUPFAM" id="SSF75553">
    <property type="entry name" value="Smc hinge domain"/>
    <property type="match status" value="1"/>
</dbReference>
<dbReference type="SUPFAM" id="SSF52540">
    <property type="entry name" value="P-loop containing nucleoside triphosphate hydrolases"/>
    <property type="match status" value="1"/>
</dbReference>
<feature type="region of interest" description="Disordered" evidence="13">
    <location>
        <begin position="1"/>
        <end position="39"/>
    </location>
</feature>
<dbReference type="InterPro" id="IPR027417">
    <property type="entry name" value="P-loop_NTPase"/>
</dbReference>
<dbReference type="FunFam" id="3.40.50.300:FF:000585">
    <property type="entry name" value="Structural maintenance of chromosomes 4"/>
    <property type="match status" value="1"/>
</dbReference>
<dbReference type="OMA" id="CPALDNM"/>
<evidence type="ECO:0000256" key="5">
    <source>
        <dbReference type="ARBA" id="ARBA00022776"/>
    </source>
</evidence>
<evidence type="ECO:0000256" key="10">
    <source>
        <dbReference type="ARBA" id="ARBA00023306"/>
    </source>
</evidence>
<dbReference type="FunFam" id="3.40.50.300:FF:000481">
    <property type="entry name" value="Structural maintenance of chromosomes 4"/>
    <property type="match status" value="1"/>
</dbReference>
<comment type="similarity">
    <text evidence="2">Belongs to the SMC family. SMC4 subfamily.</text>
</comment>
<proteinExistence type="inferred from homology"/>
<evidence type="ECO:0000259" key="14">
    <source>
        <dbReference type="SMART" id="SM00968"/>
    </source>
</evidence>
<keyword evidence="10" id="KW-0131">Cell cycle</keyword>
<keyword evidence="9 11" id="KW-0539">Nucleus</keyword>
<dbReference type="EMBL" id="BABT02000229">
    <property type="protein sequence ID" value="GAA99708.1"/>
    <property type="molecule type" value="Genomic_DNA"/>
</dbReference>
<gene>
    <name evidence="15" type="primary">Mo06411</name>
    <name evidence="15" type="ORF">E5Q_06411</name>
</gene>
<evidence type="ECO:0000256" key="9">
    <source>
        <dbReference type="ARBA" id="ARBA00023242"/>
    </source>
</evidence>
<dbReference type="GO" id="GO:0000796">
    <property type="term" value="C:condensin complex"/>
    <property type="evidence" value="ECO:0007669"/>
    <property type="project" value="TreeGrafter"/>
</dbReference>
<dbReference type="SUPFAM" id="SSF57997">
    <property type="entry name" value="Tropomyosin"/>
    <property type="match status" value="1"/>
</dbReference>
<reference evidence="15 16" key="1">
    <citation type="journal article" date="2011" name="J. Gen. Appl. Microbiol.">
        <title>Draft genome sequencing of the enigmatic basidiomycete Mixia osmundae.</title>
        <authorList>
            <person name="Nishida H."/>
            <person name="Nagatsuka Y."/>
            <person name="Sugiyama J."/>
        </authorList>
    </citation>
    <scope>NUCLEOTIDE SEQUENCE [LARGE SCALE GENOMIC DNA]</scope>
    <source>
        <strain evidence="16">CBS 9802 / IAM 14324 / JCM 22182 / KY 12970</strain>
    </source>
</reference>
<keyword evidence="16" id="KW-1185">Reference proteome</keyword>
<keyword evidence="6" id="KW-0067">ATP-binding</keyword>
<dbReference type="RefSeq" id="XP_014566183.1">
    <property type="nucleotide sequence ID" value="XM_014710697.1"/>
</dbReference>
<evidence type="ECO:0000256" key="13">
    <source>
        <dbReference type="SAM" id="MobiDB-lite"/>
    </source>
</evidence>
<dbReference type="Pfam" id="PF02463">
    <property type="entry name" value="SMC_N"/>
    <property type="match status" value="1"/>
</dbReference>
<evidence type="ECO:0000313" key="15">
    <source>
        <dbReference type="EMBL" id="GAA99708.1"/>
    </source>
</evidence>
<keyword evidence="5" id="KW-0498">Mitosis</keyword>
<feature type="coiled-coil region" evidence="12">
    <location>
        <begin position="935"/>
        <end position="1004"/>
    </location>
</feature>
<dbReference type="Gene3D" id="1.10.287.1490">
    <property type="match status" value="1"/>
</dbReference>
<comment type="caution">
    <text evidence="15">The sequence shown here is derived from an EMBL/GenBank/DDBJ whole genome shotgun (WGS) entry which is preliminary data.</text>
</comment>
<dbReference type="STRING" id="764103.G7EA48"/>
<dbReference type="InterPro" id="IPR003395">
    <property type="entry name" value="RecF/RecN/SMC_N"/>
</dbReference>
<dbReference type="SMART" id="SM00968">
    <property type="entry name" value="SMC_hinge"/>
    <property type="match status" value="1"/>
</dbReference>
<keyword evidence="3" id="KW-0132">Cell division</keyword>
<dbReference type="HOGENOM" id="CLU_001042_4_1_1"/>
<dbReference type="GO" id="GO:0007076">
    <property type="term" value="P:mitotic chromosome condensation"/>
    <property type="evidence" value="ECO:0007669"/>
    <property type="project" value="UniProtKB-ARBA"/>
</dbReference>
<dbReference type="GO" id="GO:0051301">
    <property type="term" value="P:cell division"/>
    <property type="evidence" value="ECO:0007669"/>
    <property type="project" value="UniProtKB-KW"/>
</dbReference>
<evidence type="ECO:0000313" key="16">
    <source>
        <dbReference type="Proteomes" id="UP000009131"/>
    </source>
</evidence>
<protein>
    <recommendedName>
        <fullName evidence="11">Structural maintenance of chromosomes protein</fullName>
    </recommendedName>
</protein>
<dbReference type="GO" id="GO:0016887">
    <property type="term" value="F:ATP hydrolysis activity"/>
    <property type="evidence" value="ECO:0007669"/>
    <property type="project" value="InterPro"/>
</dbReference>
<evidence type="ECO:0000256" key="4">
    <source>
        <dbReference type="ARBA" id="ARBA00022741"/>
    </source>
</evidence>
<dbReference type="PANTHER" id="PTHR18937:SF172">
    <property type="entry name" value="STRUCTURAL MAINTENANCE OF CHROMOSOMES PROTEIN"/>
    <property type="match status" value="1"/>
</dbReference>
<evidence type="ECO:0000256" key="8">
    <source>
        <dbReference type="ARBA" id="ARBA00023067"/>
    </source>
</evidence>
<dbReference type="InterPro" id="IPR036277">
    <property type="entry name" value="SMC_hinge_sf"/>
</dbReference>
<keyword evidence="8" id="KW-0226">DNA condensation</keyword>
<evidence type="ECO:0000256" key="3">
    <source>
        <dbReference type="ARBA" id="ARBA00022618"/>
    </source>
</evidence>
<comment type="subcellular location">
    <subcellularLocation>
        <location evidence="1 11">Nucleus</location>
    </subcellularLocation>
</comment>
<sequence>MAAVRSPEQALKPRLPMSPSKASLLPQSPSKAQQPLSHSAVSAAQTEALIAKNDSRLVIHKLVLHDFKSYAGTQEIGPFHKSFSSIVGPNGSGKSNTIDALLFVFGYRASKMRQAKLSELIHNSEGRENLPSCSVTVHFRSIIDLPHRGPDAFHTIPNSDIIVMREALRNNTSKYVLNGKTSSFSQVTTLLKAKGIDLDHKRFLILQGEVESIAQMKPKAPNEHEDGLLEYLEDIIGTSNYKETLDKAQAEVDSLNEERGEKINRLKLVEREKSALGARKKEADAFLLAQNELAQLQNRLWQRQRLDARGHADNAQTELAAAKERLAAEDARQQGIRDEAQARQTEYDEIAKEYAEVESLTKELVQSLGQLEREEVQLVEQKKHASTKLKKLSKSIDESRKTLRESTTAGKNFSEEIQIISREIEELETRIASEEIKLEAVQESLKGKTEAFTLAIQQEQRGLEPLTARVLEKQIAVDSVRGERAMLLEAGETAAKELADAQARLARVASESATAQKTLSDLIKNKTKLDDELATLNERQRSLAASATTVRLEASAAQSRSEEAKSSGTARTSRGAVLQSLLKLRDQGRLPGFHGRLGDLGRIDDKYDVAISTAAPGLDNLVCDKVETAQACLEHLHRTQIGRATILCLDKLSNKDMSPPAALSSMPAGVERLYDLITPSNARFAPAFFQVLGNTLVAGNLAEAKLVAFGKQRFRVVTRDGNLIDTSGTMSGGGNRISRGAMSSRAPVEEFSPAALAKLQQDADAANAALSRHTAEQNELAESISRSEQHRARLAIDISKITLEASSNEKRLADAQRRISSVSSSVEPSTEERAKIRQLDSSIAKLTVELEAVEASVLPAQQRITELQQKINAAGGTALRTQQVKVQDLRERIEHANERLTKAEVGKGKAERDQSKAEKSLGTLDEQIAACQAGLSVVERDLAEKTKAADAVRRETENARLVLDDKTDDLNKMKTELNAKLAEVNRMSKQLVDLNSAIDKAKQKVDEGHKLIETLGAKLQRLSLHDLADDDENEDQVAEKAQTAELLELSGEELREIETNVTIARIAVLEEQIDHAKPNLSVLKEYRKREAEFATRAQELDGVTTKRDEAKQELERMRKQRFDDFMEGFHQISNQLKAMYQMITLGGNAELELVDSLDPFSEGIIFSVMPPKKSWKNICNLSGGEKTLSSLALVFALQTYKPTPCYFFDEIDAALDFRNVSIIAHWIADRAGKDGSKQAQYIIISLRNDMFELARRLSGVYKVNNASRTLTIKNTNLAALSA</sequence>
<dbReference type="Gene3D" id="3.40.50.300">
    <property type="entry name" value="P-loop containing nucleotide triphosphate hydrolases"/>
    <property type="match status" value="2"/>
</dbReference>
<evidence type="ECO:0000256" key="12">
    <source>
        <dbReference type="SAM" id="Coils"/>
    </source>
</evidence>
<feature type="coiled-coil region" evidence="12">
    <location>
        <begin position="312"/>
        <end position="377"/>
    </location>
</feature>
<dbReference type="Gene3D" id="1.20.1060.20">
    <property type="match status" value="1"/>
</dbReference>
<evidence type="ECO:0000256" key="7">
    <source>
        <dbReference type="ARBA" id="ARBA00023054"/>
    </source>
</evidence>
<dbReference type="PIRSF" id="PIRSF005719">
    <property type="entry name" value="SMC"/>
    <property type="match status" value="1"/>
</dbReference>
<feature type="coiled-coil region" evidence="12">
    <location>
        <begin position="836"/>
        <end position="906"/>
    </location>
</feature>
<dbReference type="Proteomes" id="UP000009131">
    <property type="component" value="Unassembled WGS sequence"/>
</dbReference>
<feature type="coiled-coil region" evidence="12">
    <location>
        <begin position="238"/>
        <end position="272"/>
    </location>
</feature>
<accession>G7EA48</accession>
<keyword evidence="7 12" id="KW-0175">Coiled coil</keyword>
<name>G7EA48_MIXOS</name>
<dbReference type="Pfam" id="PF06470">
    <property type="entry name" value="SMC_hinge"/>
    <property type="match status" value="1"/>
</dbReference>
<organism evidence="15 16">
    <name type="scientific">Mixia osmundae (strain CBS 9802 / IAM 14324 / JCM 22182 / KY 12970)</name>
    <dbReference type="NCBI Taxonomy" id="764103"/>
    <lineage>
        <taxon>Eukaryota</taxon>
        <taxon>Fungi</taxon>
        <taxon>Dikarya</taxon>
        <taxon>Basidiomycota</taxon>
        <taxon>Pucciniomycotina</taxon>
        <taxon>Mixiomycetes</taxon>
        <taxon>Mixiales</taxon>
        <taxon>Mixiaceae</taxon>
        <taxon>Mixia</taxon>
    </lineage>
</organism>
<dbReference type="InterPro" id="IPR010935">
    <property type="entry name" value="SMC_hinge"/>
</dbReference>
<feature type="domain" description="SMC hinge" evidence="14">
    <location>
        <begin position="591"/>
        <end position="708"/>
    </location>
</feature>
<dbReference type="InParanoid" id="G7EA48"/>
<evidence type="ECO:0000256" key="6">
    <source>
        <dbReference type="ARBA" id="ARBA00022840"/>
    </source>
</evidence>
<keyword evidence="4" id="KW-0547">Nucleotide-binding</keyword>
<evidence type="ECO:0000256" key="1">
    <source>
        <dbReference type="ARBA" id="ARBA00004123"/>
    </source>
</evidence>
<evidence type="ECO:0000256" key="2">
    <source>
        <dbReference type="ARBA" id="ARBA00006005"/>
    </source>
</evidence>
<dbReference type="FunCoup" id="G7EA48">
    <property type="interactions" value="372"/>
</dbReference>
<dbReference type="PANTHER" id="PTHR18937">
    <property type="entry name" value="STRUCTURAL MAINTENANCE OF CHROMOSOMES SMC FAMILY MEMBER"/>
    <property type="match status" value="1"/>
</dbReference>